<dbReference type="HOGENOM" id="CLU_131430_2_0_6"/>
<reference evidence="2 3" key="1">
    <citation type="submission" date="2014-07" db="EMBL/GenBank/DDBJ databases">
        <title>Complete Genome Sequence of Dyella japonica Strain A8 Isolated from Malaysian Tropical Soil.</title>
        <authorList>
            <person name="Hui R.K.H."/>
            <person name="Chen J.-W."/>
            <person name="Chan K.-G."/>
            <person name="Leung F.C.C."/>
        </authorList>
    </citation>
    <scope>NUCLEOTIDE SEQUENCE [LARGE SCALE GENOMIC DNA]</scope>
    <source>
        <strain evidence="2 3">A8</strain>
    </source>
</reference>
<dbReference type="SUPFAM" id="SSF51182">
    <property type="entry name" value="RmlC-like cupins"/>
    <property type="match status" value="1"/>
</dbReference>
<dbReference type="OrthoDB" id="9794183at2"/>
<dbReference type="Pfam" id="PF07883">
    <property type="entry name" value="Cupin_2"/>
    <property type="match status" value="1"/>
</dbReference>
<sequence>MTPIPLLDAAAQLPEAWSSRVFARFGGARLKLVRMDDTAYPEEVHNDDEGLLVLDGVMVLRVHGDTVHVRAGELCVIPAGTPHSVEAGSRGTLLILDT</sequence>
<dbReference type="PATRIC" id="fig|1217721.7.peg.503"/>
<evidence type="ECO:0000259" key="1">
    <source>
        <dbReference type="Pfam" id="PF07883"/>
    </source>
</evidence>
<dbReference type="KEGG" id="dja:HY57_02365"/>
<dbReference type="STRING" id="1217721.HY57_02365"/>
<evidence type="ECO:0000313" key="3">
    <source>
        <dbReference type="Proteomes" id="UP000027987"/>
    </source>
</evidence>
<dbReference type="InterPro" id="IPR014710">
    <property type="entry name" value="RmlC-like_jellyroll"/>
</dbReference>
<proteinExistence type="predicted"/>
<dbReference type="EMBL" id="CP008884">
    <property type="protein sequence ID" value="AIF46177.1"/>
    <property type="molecule type" value="Genomic_DNA"/>
</dbReference>
<dbReference type="Gene3D" id="2.60.120.10">
    <property type="entry name" value="Jelly Rolls"/>
    <property type="match status" value="1"/>
</dbReference>
<protein>
    <submittedName>
        <fullName evidence="2">Cupin</fullName>
    </submittedName>
</protein>
<dbReference type="Proteomes" id="UP000027987">
    <property type="component" value="Chromosome"/>
</dbReference>
<dbReference type="RefSeq" id="WP_019463916.1">
    <property type="nucleotide sequence ID" value="NZ_ALOY01000093.1"/>
</dbReference>
<dbReference type="InterPro" id="IPR013096">
    <property type="entry name" value="Cupin_2"/>
</dbReference>
<dbReference type="AlphaFoldDB" id="A0A075JXI3"/>
<accession>A0A075JXI3</accession>
<keyword evidence="3" id="KW-1185">Reference proteome</keyword>
<name>A0A075JXI3_9GAMM</name>
<gene>
    <name evidence="2" type="ORF">HY57_02365</name>
</gene>
<dbReference type="InterPro" id="IPR011051">
    <property type="entry name" value="RmlC_Cupin_sf"/>
</dbReference>
<feature type="domain" description="Cupin type-2" evidence="1">
    <location>
        <begin position="40"/>
        <end position="96"/>
    </location>
</feature>
<evidence type="ECO:0000313" key="2">
    <source>
        <dbReference type="EMBL" id="AIF46177.1"/>
    </source>
</evidence>
<organism evidence="2 3">
    <name type="scientific">Dyella japonica A8</name>
    <dbReference type="NCBI Taxonomy" id="1217721"/>
    <lineage>
        <taxon>Bacteria</taxon>
        <taxon>Pseudomonadati</taxon>
        <taxon>Pseudomonadota</taxon>
        <taxon>Gammaproteobacteria</taxon>
        <taxon>Lysobacterales</taxon>
        <taxon>Rhodanobacteraceae</taxon>
        <taxon>Dyella</taxon>
    </lineage>
</organism>